<name>A0A838WYZ9_9CYAN</name>
<evidence type="ECO:0000313" key="2">
    <source>
        <dbReference type="Proteomes" id="UP000538075"/>
    </source>
</evidence>
<dbReference type="AlphaFoldDB" id="A0A838WYZ9"/>
<evidence type="ECO:0000313" key="1">
    <source>
        <dbReference type="EMBL" id="MBA4467409.1"/>
    </source>
</evidence>
<gene>
    <name evidence="1" type="ORF">FHK98_19645</name>
</gene>
<sequence>MQEKGVKWVKTLAPNYIEMYRKQKQQDTTPEDFELSLEGKIAPDNRWVILAKIIPWSQFEAEYAAIFSEGKGAPAKTFRMA</sequence>
<organism evidence="1 2">
    <name type="scientific">Cylindrospermopsis raciborskii CS-506_A</name>
    <dbReference type="NCBI Taxonomy" id="2585140"/>
    <lineage>
        <taxon>Bacteria</taxon>
        <taxon>Bacillati</taxon>
        <taxon>Cyanobacteriota</taxon>
        <taxon>Cyanophyceae</taxon>
        <taxon>Nostocales</taxon>
        <taxon>Aphanizomenonaceae</taxon>
        <taxon>Cylindrospermopsis</taxon>
    </lineage>
</organism>
<protein>
    <submittedName>
        <fullName evidence="1">Uncharacterized protein</fullName>
    </submittedName>
</protein>
<comment type="caution">
    <text evidence="1">The sequence shown here is derived from an EMBL/GenBank/DDBJ whole genome shotgun (WGS) entry which is preliminary data.</text>
</comment>
<dbReference type="Proteomes" id="UP000538075">
    <property type="component" value="Unassembled WGS sequence"/>
</dbReference>
<accession>A0A838WYZ9</accession>
<proteinExistence type="predicted"/>
<reference evidence="1 2" key="1">
    <citation type="journal article" date="2020" name="J. Appl. Phycol.">
        <title>Morphological changes and genome evolution in Raphidiopsis raciborskii CS-506 after 23 years in culture.</title>
        <authorList>
            <person name="Willis A."/>
            <person name="Bent S.J."/>
            <person name="Jameson I.D."/>
        </authorList>
    </citation>
    <scope>NUCLEOTIDE SEQUENCE [LARGE SCALE GENOMIC DNA]</scope>
    <source>
        <strain evidence="1 2">CS-506_A</strain>
    </source>
</reference>
<dbReference type="EMBL" id="VDFG01001323">
    <property type="protein sequence ID" value="MBA4467409.1"/>
    <property type="molecule type" value="Genomic_DNA"/>
</dbReference>